<accession>A0A2X2CPA4</accession>
<keyword evidence="4" id="KW-1185">Reference proteome</keyword>
<dbReference type="EMBL" id="JADMCD010000009">
    <property type="protein sequence ID" value="MBF8642248.1"/>
    <property type="molecule type" value="Genomic_DNA"/>
</dbReference>
<evidence type="ECO:0000313" key="4">
    <source>
        <dbReference type="Proteomes" id="UP000626180"/>
    </source>
</evidence>
<sequence length="60" mass="6853">MDEIHQLKRNNILLQLQYLEQQRHLNALQTEKLEGMLKGLDEEKASQEASDAAESIGNFA</sequence>
<name>A0A2X2CPA4_PSELU</name>
<organism evidence="2 3">
    <name type="scientific">Pseudomonas luteola</name>
    <dbReference type="NCBI Taxonomy" id="47886"/>
    <lineage>
        <taxon>Bacteria</taxon>
        <taxon>Pseudomonadati</taxon>
        <taxon>Pseudomonadota</taxon>
        <taxon>Gammaproteobacteria</taxon>
        <taxon>Pseudomonadales</taxon>
        <taxon>Pseudomonadaceae</taxon>
        <taxon>Pseudomonas</taxon>
    </lineage>
</organism>
<evidence type="ECO:0000313" key="3">
    <source>
        <dbReference type="Proteomes" id="UP000250443"/>
    </source>
</evidence>
<proteinExistence type="predicted"/>
<dbReference type="Proteomes" id="UP000250443">
    <property type="component" value="Unassembled WGS sequence"/>
</dbReference>
<evidence type="ECO:0000313" key="2">
    <source>
        <dbReference type="EMBL" id="SPZ07466.1"/>
    </source>
</evidence>
<reference evidence="1 4" key="2">
    <citation type="submission" date="2020-10" db="EMBL/GenBank/DDBJ databases">
        <title>Genome sequences of Pseudomonas isolates.</title>
        <authorList>
            <person name="Wessels L."/>
            <person name="Reich F."/>
            <person name="Hammerl J."/>
        </authorList>
    </citation>
    <scope>NUCLEOTIDE SEQUENCE [LARGE SCALE GENOMIC DNA]</scope>
    <source>
        <strain evidence="1 4">20-MO00624-0</strain>
    </source>
</reference>
<dbReference type="AlphaFoldDB" id="A0A2X2CPA4"/>
<dbReference type="EMBL" id="UAUF01000012">
    <property type="protein sequence ID" value="SPZ07466.1"/>
    <property type="molecule type" value="Genomic_DNA"/>
</dbReference>
<evidence type="ECO:0000313" key="1">
    <source>
        <dbReference type="EMBL" id="MBF8642248.1"/>
    </source>
</evidence>
<reference evidence="2 3" key="1">
    <citation type="submission" date="2018-06" db="EMBL/GenBank/DDBJ databases">
        <authorList>
            <consortium name="Pathogen Informatics"/>
            <person name="Doyle S."/>
        </authorList>
    </citation>
    <scope>NUCLEOTIDE SEQUENCE [LARGE SCALE GENOMIC DNA]</scope>
    <source>
        <strain evidence="2 3">NCTC11842</strain>
    </source>
</reference>
<dbReference type="Proteomes" id="UP000626180">
    <property type="component" value="Unassembled WGS sequence"/>
</dbReference>
<protein>
    <submittedName>
        <fullName evidence="2">Uncharacterized protein</fullName>
    </submittedName>
</protein>
<dbReference type="RefSeq" id="WP_010794569.1">
    <property type="nucleotide sequence ID" value="NZ_FQYS01000009.1"/>
</dbReference>
<gene>
    <name evidence="1" type="ORF">IRZ65_16325</name>
    <name evidence="2" type="ORF">NCTC11842_02345</name>
</gene>